<name>A0A8S2MRN5_9BILA</name>
<evidence type="ECO:0000313" key="3">
    <source>
        <dbReference type="Proteomes" id="UP000682733"/>
    </source>
</evidence>
<sequence>MEESPMSDEKQYEVSVSATSLLLTTEERQRDYNSIQKDSKEQFYKNITDKVKSMASRAAVLTDDDTATVGDNDSSLCHSSGRSQIPVQQPKVQQSQSALFICKQNNSLSASYKVSQISKKKKANVEPSLMMHIKQLQETTFLLRRKQMSKYLLLPINDKAQLYPELLNEQMVVNFKRTDFIINPLHQKTRLL</sequence>
<dbReference type="Proteomes" id="UP000682733">
    <property type="component" value="Unassembled WGS sequence"/>
</dbReference>
<proteinExistence type="predicted"/>
<evidence type="ECO:0000313" key="2">
    <source>
        <dbReference type="EMBL" id="CAF3967046.1"/>
    </source>
</evidence>
<organism evidence="2 3">
    <name type="scientific">Didymodactylos carnosus</name>
    <dbReference type="NCBI Taxonomy" id="1234261"/>
    <lineage>
        <taxon>Eukaryota</taxon>
        <taxon>Metazoa</taxon>
        <taxon>Spiralia</taxon>
        <taxon>Gnathifera</taxon>
        <taxon>Rotifera</taxon>
        <taxon>Eurotatoria</taxon>
        <taxon>Bdelloidea</taxon>
        <taxon>Philodinida</taxon>
        <taxon>Philodinidae</taxon>
        <taxon>Didymodactylos</taxon>
    </lineage>
</organism>
<comment type="caution">
    <text evidence="2">The sequence shown here is derived from an EMBL/GenBank/DDBJ whole genome shotgun (WGS) entry which is preliminary data.</text>
</comment>
<accession>A0A8S2MRN5</accession>
<reference evidence="2" key="1">
    <citation type="submission" date="2021-02" db="EMBL/GenBank/DDBJ databases">
        <authorList>
            <person name="Nowell W R."/>
        </authorList>
    </citation>
    <scope>NUCLEOTIDE SEQUENCE</scope>
</reference>
<gene>
    <name evidence="1" type="ORF">OVA965_LOCUS21842</name>
    <name evidence="2" type="ORF">TMI583_LOCUS22553</name>
</gene>
<dbReference type="AlphaFoldDB" id="A0A8S2MRN5"/>
<dbReference type="Proteomes" id="UP000677228">
    <property type="component" value="Unassembled WGS sequence"/>
</dbReference>
<protein>
    <submittedName>
        <fullName evidence="2">Uncharacterized protein</fullName>
    </submittedName>
</protein>
<dbReference type="EMBL" id="CAJOBA010033408">
    <property type="protein sequence ID" value="CAF3967046.1"/>
    <property type="molecule type" value="Genomic_DNA"/>
</dbReference>
<dbReference type="EMBL" id="CAJNOK010012102">
    <property type="protein sequence ID" value="CAF1155909.1"/>
    <property type="molecule type" value="Genomic_DNA"/>
</dbReference>
<evidence type="ECO:0000313" key="1">
    <source>
        <dbReference type="EMBL" id="CAF1155909.1"/>
    </source>
</evidence>